<dbReference type="PANTHER" id="PTHR46268:SF15">
    <property type="entry name" value="UNIVERSAL STRESS PROTEIN HP_0031"/>
    <property type="match status" value="1"/>
</dbReference>
<protein>
    <submittedName>
        <fullName evidence="3">Universal stress protein</fullName>
    </submittedName>
</protein>
<dbReference type="OrthoDB" id="5295044at2"/>
<gene>
    <name evidence="3" type="ORF">C0099_10705</name>
</gene>
<dbReference type="CDD" id="cd00293">
    <property type="entry name" value="USP-like"/>
    <property type="match status" value="1"/>
</dbReference>
<evidence type="ECO:0000259" key="2">
    <source>
        <dbReference type="Pfam" id="PF00582"/>
    </source>
</evidence>
<evidence type="ECO:0000256" key="1">
    <source>
        <dbReference type="ARBA" id="ARBA00008791"/>
    </source>
</evidence>
<dbReference type="KEGG" id="atw:C0099_10705"/>
<dbReference type="InterPro" id="IPR014729">
    <property type="entry name" value="Rossmann-like_a/b/a_fold"/>
</dbReference>
<dbReference type="PRINTS" id="PR01438">
    <property type="entry name" value="UNVRSLSTRESS"/>
</dbReference>
<organism evidence="3 4">
    <name type="scientific">Pseudazoarcus pumilus</name>
    <dbReference type="NCBI Taxonomy" id="2067960"/>
    <lineage>
        <taxon>Bacteria</taxon>
        <taxon>Pseudomonadati</taxon>
        <taxon>Pseudomonadota</taxon>
        <taxon>Betaproteobacteria</taxon>
        <taxon>Rhodocyclales</taxon>
        <taxon>Zoogloeaceae</taxon>
        <taxon>Pseudazoarcus</taxon>
    </lineage>
</organism>
<dbReference type="Pfam" id="PF00582">
    <property type="entry name" value="Usp"/>
    <property type="match status" value="1"/>
</dbReference>
<sequence length="147" mass="15707">MFKHILVPTDGSELSQASVANAVRLAATLGAQVTIYYAQPDFPMPIYGEGALIDPTTPEQFAQSAEAEAKAILARAKQLADEANVAADTDTDVCEVPWEGIIDAANRHNCDLIFMASHGRRGIAGLLLGSEAQKVLSHSEIPVLIHR</sequence>
<reference evidence="3 4" key="1">
    <citation type="submission" date="2018-01" db="EMBL/GenBank/DDBJ databases">
        <authorList>
            <person name="Fu G.-Y."/>
        </authorList>
    </citation>
    <scope>NUCLEOTIDE SEQUENCE [LARGE SCALE GENOMIC DNA]</scope>
    <source>
        <strain evidence="3 4">SY39</strain>
    </source>
</reference>
<feature type="domain" description="UspA" evidence="2">
    <location>
        <begin position="1"/>
        <end position="145"/>
    </location>
</feature>
<dbReference type="PANTHER" id="PTHR46268">
    <property type="entry name" value="STRESS RESPONSE PROTEIN NHAX"/>
    <property type="match status" value="1"/>
</dbReference>
<proteinExistence type="inferred from homology"/>
<name>A0A2I6S7Y0_9RHOO</name>
<dbReference type="InterPro" id="IPR006015">
    <property type="entry name" value="Universal_stress_UspA"/>
</dbReference>
<dbReference type="EMBL" id="CP025682">
    <property type="protein sequence ID" value="AUN95352.1"/>
    <property type="molecule type" value="Genomic_DNA"/>
</dbReference>
<dbReference type="RefSeq" id="WP_102247401.1">
    <property type="nucleotide sequence ID" value="NZ_CP025682.1"/>
</dbReference>
<evidence type="ECO:0000313" key="4">
    <source>
        <dbReference type="Proteomes" id="UP000242205"/>
    </source>
</evidence>
<keyword evidence="4" id="KW-1185">Reference proteome</keyword>
<dbReference type="AlphaFoldDB" id="A0A2I6S7Y0"/>
<evidence type="ECO:0000313" key="3">
    <source>
        <dbReference type="EMBL" id="AUN95352.1"/>
    </source>
</evidence>
<dbReference type="InterPro" id="IPR006016">
    <property type="entry name" value="UspA"/>
</dbReference>
<comment type="similarity">
    <text evidence="1">Belongs to the universal stress protein A family.</text>
</comment>
<dbReference type="SUPFAM" id="SSF52402">
    <property type="entry name" value="Adenine nucleotide alpha hydrolases-like"/>
    <property type="match status" value="1"/>
</dbReference>
<dbReference type="Proteomes" id="UP000242205">
    <property type="component" value="Chromosome"/>
</dbReference>
<accession>A0A2I6S7Y0</accession>
<dbReference type="Gene3D" id="3.40.50.620">
    <property type="entry name" value="HUPs"/>
    <property type="match status" value="1"/>
</dbReference>